<dbReference type="EMBL" id="CAADFR010000055">
    <property type="protein sequence ID" value="VFK40165.1"/>
    <property type="molecule type" value="Genomic_DNA"/>
</dbReference>
<reference evidence="1" key="1">
    <citation type="submission" date="2019-02" db="EMBL/GenBank/DDBJ databases">
        <authorList>
            <person name="Gruber-Vodicka R. H."/>
            <person name="Seah K. B. B."/>
        </authorList>
    </citation>
    <scope>NUCLEOTIDE SEQUENCE</scope>
    <source>
        <strain evidence="2">BECK_S1320</strain>
        <strain evidence="1">BECK_S1321</strain>
    </source>
</reference>
<name>A0A450YFB3_9GAMM</name>
<proteinExistence type="predicted"/>
<evidence type="ECO:0000313" key="2">
    <source>
        <dbReference type="EMBL" id="VFK45501.1"/>
    </source>
</evidence>
<gene>
    <name evidence="2" type="ORF">BECKSD772E_GA0070983_10552</name>
    <name evidence="1" type="ORF">BECKSD772F_GA0070984_105517</name>
</gene>
<organism evidence="1">
    <name type="scientific">Candidatus Kentrum sp. SD</name>
    <dbReference type="NCBI Taxonomy" id="2126332"/>
    <lineage>
        <taxon>Bacteria</taxon>
        <taxon>Pseudomonadati</taxon>
        <taxon>Pseudomonadota</taxon>
        <taxon>Gammaproteobacteria</taxon>
        <taxon>Candidatus Kentrum</taxon>
    </lineage>
</organism>
<protein>
    <submittedName>
        <fullName evidence="1">Uncharacterized protein</fullName>
    </submittedName>
</protein>
<evidence type="ECO:0000313" key="1">
    <source>
        <dbReference type="EMBL" id="VFK40165.1"/>
    </source>
</evidence>
<sequence>MDSRGVEGIIIVGHTISGIEHLQPNHLGIGKILKKPAPAQGTPRLGPIATR</sequence>
<dbReference type="EMBL" id="CAADFU010000055">
    <property type="protein sequence ID" value="VFK45501.1"/>
    <property type="molecule type" value="Genomic_DNA"/>
</dbReference>
<dbReference type="AlphaFoldDB" id="A0A450YFB3"/>
<accession>A0A450YFB3</accession>